<feature type="transmembrane region" description="Helical" evidence="1">
    <location>
        <begin position="71"/>
        <end position="92"/>
    </location>
</feature>
<protein>
    <submittedName>
        <fullName evidence="2">Uncharacterized protein</fullName>
    </submittedName>
</protein>
<evidence type="ECO:0000256" key="1">
    <source>
        <dbReference type="SAM" id="Phobius"/>
    </source>
</evidence>
<dbReference type="Proteomes" id="UP000634529">
    <property type="component" value="Unassembled WGS sequence"/>
</dbReference>
<reference evidence="2 3" key="1">
    <citation type="submission" date="2020-09" db="EMBL/GenBank/DDBJ databases">
        <title>Paenibacillus sp. CAU 1523 isolated from sand of Haeundae Beach.</title>
        <authorList>
            <person name="Kim W."/>
        </authorList>
    </citation>
    <scope>NUCLEOTIDE SEQUENCE [LARGE SCALE GENOMIC DNA]</scope>
    <source>
        <strain evidence="2 3">CAU 1523</strain>
    </source>
</reference>
<proteinExistence type="predicted"/>
<dbReference type="EMBL" id="JACYTN010000030">
    <property type="protein sequence ID" value="MBD8500870.1"/>
    <property type="molecule type" value="Genomic_DNA"/>
</dbReference>
<keyword evidence="3" id="KW-1185">Reference proteome</keyword>
<comment type="caution">
    <text evidence="2">The sequence shown here is derived from an EMBL/GenBank/DDBJ whole genome shotgun (WGS) entry which is preliminary data.</text>
</comment>
<evidence type="ECO:0000313" key="3">
    <source>
        <dbReference type="Proteomes" id="UP000634529"/>
    </source>
</evidence>
<evidence type="ECO:0000313" key="2">
    <source>
        <dbReference type="EMBL" id="MBD8500870.1"/>
    </source>
</evidence>
<gene>
    <name evidence="2" type="ORF">IFO66_21510</name>
</gene>
<keyword evidence="1" id="KW-1133">Transmembrane helix</keyword>
<feature type="transmembrane region" description="Helical" evidence="1">
    <location>
        <begin position="46"/>
        <end position="64"/>
    </location>
</feature>
<feature type="transmembrane region" description="Helical" evidence="1">
    <location>
        <begin position="20"/>
        <end position="40"/>
    </location>
</feature>
<dbReference type="RefSeq" id="WP_192027090.1">
    <property type="nucleotide sequence ID" value="NZ_JACYTN010000030.1"/>
</dbReference>
<keyword evidence="1" id="KW-0472">Membrane</keyword>
<sequence length="93" mass="10432">MLKGIRSSVVTNSAMQKVLIYLSMACIVINVIGYIAALFIFSNFHYLYWSVGIGYIGFMGAFLCKNNKLALVNVVLCIGFIFVVFSPIMYWLS</sequence>
<keyword evidence="1" id="KW-0812">Transmembrane</keyword>
<name>A0ABR9B5X6_9BACL</name>
<organism evidence="2 3">
    <name type="scientific">Paenibacillus arenosi</name>
    <dbReference type="NCBI Taxonomy" id="2774142"/>
    <lineage>
        <taxon>Bacteria</taxon>
        <taxon>Bacillati</taxon>
        <taxon>Bacillota</taxon>
        <taxon>Bacilli</taxon>
        <taxon>Bacillales</taxon>
        <taxon>Paenibacillaceae</taxon>
        <taxon>Paenibacillus</taxon>
    </lineage>
</organism>
<accession>A0ABR9B5X6</accession>